<gene>
    <name evidence="10" type="ORF">ACAOBT_LOCUS14539</name>
</gene>
<proteinExistence type="inferred from homology"/>
<dbReference type="Pfam" id="PF11620">
    <property type="entry name" value="GABP-alpha"/>
    <property type="match status" value="1"/>
</dbReference>
<dbReference type="SMART" id="SM00413">
    <property type="entry name" value="ETS"/>
    <property type="match status" value="1"/>
</dbReference>
<feature type="region of interest" description="Disordered" evidence="7">
    <location>
        <begin position="40"/>
        <end position="66"/>
    </location>
</feature>
<feature type="compositionally biased region" description="Acidic residues" evidence="7">
    <location>
        <begin position="45"/>
        <end position="58"/>
    </location>
</feature>
<dbReference type="SUPFAM" id="SSF46785">
    <property type="entry name" value="Winged helix' DNA-binding domain"/>
    <property type="match status" value="1"/>
</dbReference>
<dbReference type="PROSITE" id="PS51433">
    <property type="entry name" value="PNT"/>
    <property type="match status" value="1"/>
</dbReference>
<keyword evidence="11" id="KW-1185">Reference proteome</keyword>
<dbReference type="PROSITE" id="PS00346">
    <property type="entry name" value="ETS_DOMAIN_2"/>
    <property type="match status" value="1"/>
</dbReference>
<feature type="domain" description="PNT" evidence="9">
    <location>
        <begin position="73"/>
        <end position="158"/>
    </location>
</feature>
<dbReference type="OrthoDB" id="10067219at2759"/>
<evidence type="ECO:0000313" key="11">
    <source>
        <dbReference type="Proteomes" id="UP001152888"/>
    </source>
</evidence>
<dbReference type="InterPro" id="IPR003118">
    <property type="entry name" value="Pointed_dom"/>
</dbReference>
<keyword evidence="3" id="KW-0597">Phosphoprotein</keyword>
<dbReference type="PANTHER" id="PTHR11849">
    <property type="entry name" value="ETS"/>
    <property type="match status" value="1"/>
</dbReference>
<organism evidence="10 11">
    <name type="scientific">Acanthoscelides obtectus</name>
    <name type="common">Bean weevil</name>
    <name type="synonym">Bruchus obtectus</name>
    <dbReference type="NCBI Taxonomy" id="200917"/>
    <lineage>
        <taxon>Eukaryota</taxon>
        <taxon>Metazoa</taxon>
        <taxon>Ecdysozoa</taxon>
        <taxon>Arthropoda</taxon>
        <taxon>Hexapoda</taxon>
        <taxon>Insecta</taxon>
        <taxon>Pterygota</taxon>
        <taxon>Neoptera</taxon>
        <taxon>Endopterygota</taxon>
        <taxon>Coleoptera</taxon>
        <taxon>Polyphaga</taxon>
        <taxon>Cucujiformia</taxon>
        <taxon>Chrysomeloidea</taxon>
        <taxon>Chrysomelidae</taxon>
        <taxon>Bruchinae</taxon>
        <taxon>Bruchini</taxon>
        <taxon>Acanthoscelides</taxon>
    </lineage>
</organism>
<evidence type="ECO:0000256" key="2">
    <source>
        <dbReference type="ARBA" id="ARBA00005562"/>
    </source>
</evidence>
<dbReference type="Gene3D" id="3.10.20.90">
    <property type="entry name" value="Phosphatidylinositol 3-kinase Catalytic Subunit, Chain A, domain 1"/>
    <property type="match status" value="1"/>
</dbReference>
<dbReference type="InterPro" id="IPR036388">
    <property type="entry name" value="WH-like_DNA-bd_sf"/>
</dbReference>
<evidence type="ECO:0000259" key="9">
    <source>
        <dbReference type="PROSITE" id="PS51433"/>
    </source>
</evidence>
<dbReference type="InterPro" id="IPR046328">
    <property type="entry name" value="ETS_fam"/>
</dbReference>
<dbReference type="Proteomes" id="UP001152888">
    <property type="component" value="Unassembled WGS sequence"/>
</dbReference>
<dbReference type="InterPro" id="IPR013761">
    <property type="entry name" value="SAM/pointed_sf"/>
</dbReference>
<dbReference type="FunFam" id="1.10.150.50:FF:000039">
    <property type="entry name" value="GA-binding protein alpha chain, putative"/>
    <property type="match status" value="1"/>
</dbReference>
<comment type="caution">
    <text evidence="10">The sequence shown here is derived from an EMBL/GenBank/DDBJ whole genome shotgun (WGS) entry which is preliminary data.</text>
</comment>
<name>A0A9P0KY76_ACAOB</name>
<dbReference type="Gene3D" id="1.10.150.50">
    <property type="entry name" value="Transcription Factor, Ets-1"/>
    <property type="match status" value="1"/>
</dbReference>
<protein>
    <recommendedName>
        <fullName evidence="12">DNA-binding protein Ets97D</fullName>
    </recommendedName>
</protein>
<dbReference type="GO" id="GO:0030154">
    <property type="term" value="P:cell differentiation"/>
    <property type="evidence" value="ECO:0007669"/>
    <property type="project" value="TreeGrafter"/>
</dbReference>
<dbReference type="PRINTS" id="PR00454">
    <property type="entry name" value="ETSDOMAIN"/>
</dbReference>
<feature type="domain" description="ETS" evidence="8">
    <location>
        <begin position="217"/>
        <end position="297"/>
    </location>
</feature>
<dbReference type="GO" id="GO:0000981">
    <property type="term" value="F:DNA-binding transcription factor activity, RNA polymerase II-specific"/>
    <property type="evidence" value="ECO:0007669"/>
    <property type="project" value="TreeGrafter"/>
</dbReference>
<keyword evidence="4 6" id="KW-0238">DNA-binding</keyword>
<dbReference type="InterPro" id="IPR024668">
    <property type="entry name" value="GABP_asu_N"/>
</dbReference>
<evidence type="ECO:0000256" key="1">
    <source>
        <dbReference type="ARBA" id="ARBA00004123"/>
    </source>
</evidence>
<evidence type="ECO:0000256" key="7">
    <source>
        <dbReference type="SAM" id="MobiDB-lite"/>
    </source>
</evidence>
<dbReference type="SMART" id="SM00251">
    <property type="entry name" value="SAM_PNT"/>
    <property type="match status" value="1"/>
</dbReference>
<evidence type="ECO:0000256" key="6">
    <source>
        <dbReference type="RuleBase" id="RU004019"/>
    </source>
</evidence>
<evidence type="ECO:0000256" key="3">
    <source>
        <dbReference type="ARBA" id="ARBA00022553"/>
    </source>
</evidence>
<evidence type="ECO:0000313" key="10">
    <source>
        <dbReference type="EMBL" id="CAH1981527.1"/>
    </source>
</evidence>
<comment type="subcellular location">
    <subcellularLocation>
        <location evidence="1 6">Nucleus</location>
    </subcellularLocation>
</comment>
<dbReference type="InterPro" id="IPR000418">
    <property type="entry name" value="Ets_dom"/>
</dbReference>
<dbReference type="Pfam" id="PF02198">
    <property type="entry name" value="SAM_PNT"/>
    <property type="match status" value="1"/>
</dbReference>
<evidence type="ECO:0008006" key="12">
    <source>
        <dbReference type="Google" id="ProtNLM"/>
    </source>
</evidence>
<dbReference type="SUPFAM" id="SSF47769">
    <property type="entry name" value="SAM/Pointed domain"/>
    <property type="match status" value="1"/>
</dbReference>
<reference evidence="10" key="1">
    <citation type="submission" date="2022-03" db="EMBL/GenBank/DDBJ databases">
        <authorList>
            <person name="Sayadi A."/>
        </authorList>
    </citation>
    <scope>NUCLEOTIDE SEQUENCE</scope>
</reference>
<sequence length="324" mass="37805">MNLVDQCVQGEGIVQINVQVQTNLKRINIIDVLKPAEDYVHTEDTETDNNSEKDDDQSESNNSEKRKAIVQWQVDSGYKKDQERLKIPSDPKDWSEFHVRHWLIWAVRTFNLPNIKLSDWDMNGERLMELTIEEFKKICPNDSGDIFWTHLELLRKMKVVATKKLDSPKSMKSAQLKNSNKRDMKAFKYATAVKYFDAVHYAQNGNKTVLQCSNGQIQLWQFLLELLTSREYSSIIQWIGKEGEFRLNHPELVAQLWGERKNKPMMNYEKLSRALRYYYDGDMISKVHGKRFVYKFVCDLKQLLGYSAVELANLVKNGNPADNS</sequence>
<dbReference type="PROSITE" id="PS50061">
    <property type="entry name" value="ETS_DOMAIN_3"/>
    <property type="match status" value="1"/>
</dbReference>
<evidence type="ECO:0000256" key="4">
    <source>
        <dbReference type="ARBA" id="ARBA00023125"/>
    </source>
</evidence>
<dbReference type="Pfam" id="PF00178">
    <property type="entry name" value="Ets"/>
    <property type="match status" value="1"/>
</dbReference>
<dbReference type="EMBL" id="CAKOFQ010006910">
    <property type="protein sequence ID" value="CAH1981527.1"/>
    <property type="molecule type" value="Genomic_DNA"/>
</dbReference>
<dbReference type="AlphaFoldDB" id="A0A9P0KY76"/>
<dbReference type="FunFam" id="1.10.10.10:FF:000200">
    <property type="entry name" value="GA-binding protein alpha chain, putative"/>
    <property type="match status" value="1"/>
</dbReference>
<evidence type="ECO:0000256" key="5">
    <source>
        <dbReference type="ARBA" id="ARBA00023242"/>
    </source>
</evidence>
<dbReference type="InterPro" id="IPR036390">
    <property type="entry name" value="WH_DNA-bd_sf"/>
</dbReference>
<dbReference type="Gene3D" id="1.10.10.10">
    <property type="entry name" value="Winged helix-like DNA-binding domain superfamily/Winged helix DNA-binding domain"/>
    <property type="match status" value="1"/>
</dbReference>
<evidence type="ECO:0000259" key="8">
    <source>
        <dbReference type="PROSITE" id="PS50061"/>
    </source>
</evidence>
<dbReference type="PROSITE" id="PS00345">
    <property type="entry name" value="ETS_DOMAIN_1"/>
    <property type="match status" value="1"/>
</dbReference>
<dbReference type="GO" id="GO:0043565">
    <property type="term" value="F:sequence-specific DNA binding"/>
    <property type="evidence" value="ECO:0007669"/>
    <property type="project" value="InterPro"/>
</dbReference>
<dbReference type="PANTHER" id="PTHR11849:SF195">
    <property type="entry name" value="GA-BINDING PROTEIN ALPHA CHAIN"/>
    <property type="match status" value="1"/>
</dbReference>
<dbReference type="GO" id="GO:0005634">
    <property type="term" value="C:nucleus"/>
    <property type="evidence" value="ECO:0007669"/>
    <property type="project" value="UniProtKB-SubCell"/>
</dbReference>
<comment type="similarity">
    <text evidence="2 6">Belongs to the ETS family.</text>
</comment>
<accession>A0A9P0KY76</accession>
<keyword evidence="5 6" id="KW-0539">Nucleus</keyword>